<evidence type="ECO:0000313" key="5">
    <source>
        <dbReference type="Proteomes" id="UP000315215"/>
    </source>
</evidence>
<dbReference type="EMBL" id="CP041666">
    <property type="protein sequence ID" value="QDP41514.1"/>
    <property type="molecule type" value="Genomic_DNA"/>
</dbReference>
<dbReference type="GO" id="GO:0009166">
    <property type="term" value="P:nucleotide catabolic process"/>
    <property type="evidence" value="ECO:0007669"/>
    <property type="project" value="InterPro"/>
</dbReference>
<feature type="signal peptide" evidence="2">
    <location>
        <begin position="1"/>
        <end position="28"/>
    </location>
</feature>
<dbReference type="Gene3D" id="3.60.21.10">
    <property type="match status" value="1"/>
</dbReference>
<dbReference type="AlphaFoldDB" id="A0A516KJE0"/>
<evidence type="ECO:0000259" key="3">
    <source>
        <dbReference type="PROSITE" id="PS51272"/>
    </source>
</evidence>
<dbReference type="InterPro" id="IPR008334">
    <property type="entry name" value="5'-Nucleotdase_C"/>
</dbReference>
<evidence type="ECO:0000256" key="2">
    <source>
        <dbReference type="RuleBase" id="RU362119"/>
    </source>
</evidence>
<gene>
    <name evidence="4" type="ORF">FN924_15840</name>
</gene>
<dbReference type="GO" id="GO:0046872">
    <property type="term" value="F:metal ion binding"/>
    <property type="evidence" value="ECO:0007669"/>
    <property type="project" value="InterPro"/>
</dbReference>
<organism evidence="4 5">
    <name type="scientific">Radiobacillus deserti</name>
    <dbReference type="NCBI Taxonomy" id="2594883"/>
    <lineage>
        <taxon>Bacteria</taxon>
        <taxon>Bacillati</taxon>
        <taxon>Bacillota</taxon>
        <taxon>Bacilli</taxon>
        <taxon>Bacillales</taxon>
        <taxon>Bacillaceae</taxon>
        <taxon>Radiobacillus</taxon>
    </lineage>
</organism>
<feature type="chain" id="PRO_5022272296" evidence="2">
    <location>
        <begin position="29"/>
        <end position="725"/>
    </location>
</feature>
<dbReference type="RefSeq" id="WP_143896132.1">
    <property type="nucleotide sequence ID" value="NZ_CP041666.1"/>
</dbReference>
<keyword evidence="5" id="KW-1185">Reference proteome</keyword>
<dbReference type="PANTHER" id="PTHR11575:SF24">
    <property type="entry name" value="5'-NUCLEOTIDASE"/>
    <property type="match status" value="1"/>
</dbReference>
<keyword evidence="2" id="KW-0378">Hydrolase</keyword>
<feature type="domain" description="SLH" evidence="3">
    <location>
        <begin position="30"/>
        <end position="93"/>
    </location>
</feature>
<dbReference type="PROSITE" id="PS51272">
    <property type="entry name" value="SLH"/>
    <property type="match status" value="2"/>
</dbReference>
<dbReference type="Pfam" id="PF00149">
    <property type="entry name" value="Metallophos"/>
    <property type="match status" value="1"/>
</dbReference>
<name>A0A516KJE0_9BACI</name>
<dbReference type="InterPro" id="IPR006179">
    <property type="entry name" value="5_nucleotidase/apyrase"/>
</dbReference>
<dbReference type="Pfam" id="PF00395">
    <property type="entry name" value="SLH"/>
    <property type="match status" value="2"/>
</dbReference>
<evidence type="ECO:0000313" key="4">
    <source>
        <dbReference type="EMBL" id="QDP41514.1"/>
    </source>
</evidence>
<dbReference type="SUPFAM" id="SSF56300">
    <property type="entry name" value="Metallo-dependent phosphatases"/>
    <property type="match status" value="1"/>
</dbReference>
<dbReference type="InterPro" id="IPR006146">
    <property type="entry name" value="5'-Nucleotdase_CS"/>
</dbReference>
<dbReference type="GO" id="GO:0000166">
    <property type="term" value="F:nucleotide binding"/>
    <property type="evidence" value="ECO:0007669"/>
    <property type="project" value="UniProtKB-KW"/>
</dbReference>
<dbReference type="InterPro" id="IPR004843">
    <property type="entry name" value="Calcineurin-like_PHP"/>
</dbReference>
<accession>A0A516KJE0</accession>
<dbReference type="OrthoDB" id="9801679at2"/>
<dbReference type="Gene3D" id="3.90.780.10">
    <property type="entry name" value="5'-Nucleotidase, C-terminal domain"/>
    <property type="match status" value="1"/>
</dbReference>
<reference evidence="4 5" key="1">
    <citation type="submission" date="2019-07" db="EMBL/GenBank/DDBJ databases">
        <authorList>
            <person name="Li J."/>
        </authorList>
    </citation>
    <scope>NUCLEOTIDE SEQUENCE [LARGE SCALE GENOMIC DNA]</scope>
    <source>
        <strain evidence="4 5">TKL69</strain>
    </source>
</reference>
<dbReference type="PRINTS" id="PR01607">
    <property type="entry name" value="APYRASEFAMLY"/>
</dbReference>
<dbReference type="InterPro" id="IPR001119">
    <property type="entry name" value="SLH_dom"/>
</dbReference>
<dbReference type="SUPFAM" id="SSF55816">
    <property type="entry name" value="5'-nucleotidase (syn. UDP-sugar hydrolase), C-terminal domain"/>
    <property type="match status" value="1"/>
</dbReference>
<sequence>MAKRTYRKLATTSLAVAAVSAVAPVVSAAEFNGYPDVPTDHSHYDGIKELTIQGVVQGYPDGKFYPFKDLSREHAAIFFTKALNLSIPSDVDSVLSKFSDVDKDSLYAGHIAAVTKAGIFNGSGGAFHPDSKLTREQMATVLVLALDLEAYNPTTNVDIKLDNVSASHKKNVQILANLGLTNQLEDFRPNEAISRGAFSTFLYKAQQVVDQHYKLSIMHTNDTHAHLDNVAKVATAVKEVRAEKPDSLLLSAGDVFSGTLYFNEYQGQADLAFMNLLGYDAMTFGNHEFDLGSSAEGHKGLADFVNGAEFPFVSSNVDFSADTNMAPLSPDTLTSAPEDGKIYNAIIKEVNGEKIGMIGLTTEETADLSSPEDVKFEPYLQAARDAVASLEAEGVNKIVAITHIGYDDNPQVDNDQELAKVDGIDVIVGGHSHTELSEPVFVPGSTNDEPTVIVQAYQYHNALGTLDVTFDEEGLLTGYAGELIEIDEQKEDPEAAELLKQYSTKIEELMNKESGGVAAEALPNPRLGDGDAVSVRNSETALGNLIADGMLAKAKTFNPNVVLAVQNGGGIRTSIDKGPITLGEILTVLPFGNTLATIDLTGAELKQALEHSVSEAPNESGGFLHTSGMKFTYDSSKPAGERVQSVMVMQGDSYVELDPAANYTIATNAFTAKGGDGYDVFAKAYEEGRVTDLGVADWENLRDHVANLGTVDPAIEGRITDIAAK</sequence>
<protein>
    <submittedName>
        <fullName evidence="4">Bifunctional metallophosphatase/5'-nucleotidase</fullName>
    </submittedName>
</protein>
<dbReference type="Pfam" id="PF02872">
    <property type="entry name" value="5_nucleotid_C"/>
    <property type="match status" value="1"/>
</dbReference>
<evidence type="ECO:0000256" key="1">
    <source>
        <dbReference type="ARBA" id="ARBA00022729"/>
    </source>
</evidence>
<dbReference type="KEGG" id="aqt:FN924_15840"/>
<dbReference type="PROSITE" id="PS00785">
    <property type="entry name" value="5_NUCLEOTIDASE_1"/>
    <property type="match status" value="1"/>
</dbReference>
<dbReference type="GO" id="GO:0016788">
    <property type="term" value="F:hydrolase activity, acting on ester bonds"/>
    <property type="evidence" value="ECO:0007669"/>
    <property type="project" value="InterPro"/>
</dbReference>
<dbReference type="InterPro" id="IPR036907">
    <property type="entry name" value="5'-Nucleotdase_C_sf"/>
</dbReference>
<dbReference type="Proteomes" id="UP000315215">
    <property type="component" value="Chromosome"/>
</dbReference>
<keyword evidence="1 2" id="KW-0732">Signal</keyword>
<comment type="similarity">
    <text evidence="2">Belongs to the 5'-nucleotidase family.</text>
</comment>
<feature type="domain" description="SLH" evidence="3">
    <location>
        <begin position="94"/>
        <end position="156"/>
    </location>
</feature>
<keyword evidence="2" id="KW-0547">Nucleotide-binding</keyword>
<proteinExistence type="inferred from homology"/>
<dbReference type="InterPro" id="IPR029052">
    <property type="entry name" value="Metallo-depent_PP-like"/>
</dbReference>
<dbReference type="PANTHER" id="PTHR11575">
    <property type="entry name" value="5'-NUCLEOTIDASE-RELATED"/>
    <property type="match status" value="1"/>
</dbReference>